<evidence type="ECO:0000256" key="9">
    <source>
        <dbReference type="ARBA" id="ARBA00023167"/>
    </source>
</evidence>
<dbReference type="GO" id="GO:0009086">
    <property type="term" value="P:methionine biosynthetic process"/>
    <property type="evidence" value="ECO:0007669"/>
    <property type="project" value="UniProtKB-KW"/>
</dbReference>
<dbReference type="GO" id="GO:0009088">
    <property type="term" value="P:threonine biosynthetic process"/>
    <property type="evidence" value="ECO:0007669"/>
    <property type="project" value="UniProtKB-UniPathway"/>
</dbReference>
<evidence type="ECO:0000256" key="3">
    <source>
        <dbReference type="ARBA" id="ARBA00006753"/>
    </source>
</evidence>
<organism evidence="14 15">
    <name type="scientific">Arthrobacter glacialis</name>
    <dbReference type="NCBI Taxonomy" id="1664"/>
    <lineage>
        <taxon>Bacteria</taxon>
        <taxon>Bacillati</taxon>
        <taxon>Actinomycetota</taxon>
        <taxon>Actinomycetes</taxon>
        <taxon>Micrococcales</taxon>
        <taxon>Micrococcaceae</taxon>
        <taxon>Arthrobacter</taxon>
    </lineage>
</organism>
<comment type="similarity">
    <text evidence="3">Belongs to the homoserine dehydrogenase family.</text>
</comment>
<dbReference type="InterPro" id="IPR022697">
    <property type="entry name" value="HDH_short"/>
</dbReference>
<evidence type="ECO:0000313" key="14">
    <source>
        <dbReference type="EMBL" id="POH72777.1"/>
    </source>
</evidence>
<feature type="binding site" evidence="11">
    <location>
        <position position="200"/>
    </location>
    <ligand>
        <name>L-homoserine</name>
        <dbReference type="ChEBI" id="CHEBI:57476"/>
    </ligand>
</feature>
<evidence type="ECO:0000256" key="2">
    <source>
        <dbReference type="ARBA" id="ARBA00005062"/>
    </source>
</evidence>
<dbReference type="InterPro" id="IPR005106">
    <property type="entry name" value="Asp/hSer_DH_NAD-bd"/>
</dbReference>
<dbReference type="AlphaFoldDB" id="A0A2S3ZV96"/>
<dbReference type="EC" id="1.1.1.3" evidence="4"/>
<dbReference type="PANTHER" id="PTHR43331:SF1">
    <property type="entry name" value="HOMOSERINE DEHYDROGENASE"/>
    <property type="match status" value="1"/>
</dbReference>
<feature type="active site" description="Proton donor" evidence="10">
    <location>
        <position position="215"/>
    </location>
</feature>
<comment type="caution">
    <text evidence="14">The sequence shown here is derived from an EMBL/GenBank/DDBJ whole genome shotgun (WGS) entry which is preliminary data.</text>
</comment>
<keyword evidence="8" id="KW-0560">Oxidoreductase</keyword>
<feature type="domain" description="Homoserine dehydrogenase catalytic" evidence="12">
    <location>
        <begin position="154"/>
        <end position="324"/>
    </location>
</feature>
<reference evidence="14 15" key="1">
    <citation type="submission" date="2018-01" db="EMBL/GenBank/DDBJ databases">
        <title>Arthrobacter sp. nov., from glaciers in China.</title>
        <authorList>
            <person name="Liu Q."/>
            <person name="Xin Y.-H."/>
        </authorList>
    </citation>
    <scope>NUCLEOTIDE SEQUENCE [LARGE SCALE GENOMIC DNA]</scope>
    <source>
        <strain evidence="14 15">HLT2-12-2</strain>
    </source>
</reference>
<dbReference type="UniPathway" id="UPA00051">
    <property type="reaction ID" value="UER00465"/>
</dbReference>
<dbReference type="Gene3D" id="3.30.360.10">
    <property type="entry name" value="Dihydrodipicolinate Reductase, domain 2"/>
    <property type="match status" value="1"/>
</dbReference>
<evidence type="ECO:0000259" key="12">
    <source>
        <dbReference type="Pfam" id="PF00742"/>
    </source>
</evidence>
<evidence type="ECO:0000256" key="8">
    <source>
        <dbReference type="ARBA" id="ARBA00023002"/>
    </source>
</evidence>
<evidence type="ECO:0000256" key="1">
    <source>
        <dbReference type="ARBA" id="ARBA00005056"/>
    </source>
</evidence>
<dbReference type="Gene3D" id="3.40.50.720">
    <property type="entry name" value="NAD(P)-binding Rossmann-like Domain"/>
    <property type="match status" value="1"/>
</dbReference>
<comment type="pathway">
    <text evidence="1">Amino-acid biosynthesis; L-threonine biosynthesis; L-threonine from L-aspartate: step 3/5.</text>
</comment>
<keyword evidence="6" id="KW-0028">Amino-acid biosynthesis</keyword>
<evidence type="ECO:0000256" key="10">
    <source>
        <dbReference type="PIRSR" id="PIRSR036497-1"/>
    </source>
</evidence>
<keyword evidence="11" id="KW-0521">NADP</keyword>
<proteinExistence type="inferred from homology"/>
<feature type="binding site" evidence="11">
    <location>
        <begin position="19"/>
        <end position="24"/>
    </location>
    <ligand>
        <name>NADP(+)</name>
        <dbReference type="ChEBI" id="CHEBI:58349"/>
    </ligand>
</feature>
<dbReference type="SUPFAM" id="SSF51735">
    <property type="entry name" value="NAD(P)-binding Rossmann-fold domains"/>
    <property type="match status" value="1"/>
</dbReference>
<dbReference type="Pfam" id="PF00742">
    <property type="entry name" value="Homoserine_dh"/>
    <property type="match status" value="1"/>
</dbReference>
<dbReference type="GO" id="GO:0004412">
    <property type="term" value="F:homoserine dehydrogenase activity"/>
    <property type="evidence" value="ECO:0007669"/>
    <property type="project" value="UniProtKB-EC"/>
</dbReference>
<gene>
    <name evidence="14" type="ORF">CVS27_14305</name>
</gene>
<evidence type="ECO:0000256" key="5">
    <source>
        <dbReference type="ARBA" id="ARBA00013376"/>
    </source>
</evidence>
<feature type="binding site" evidence="11">
    <location>
        <position position="116"/>
    </location>
    <ligand>
        <name>NADPH</name>
        <dbReference type="ChEBI" id="CHEBI:57783"/>
    </ligand>
</feature>
<evidence type="ECO:0000313" key="15">
    <source>
        <dbReference type="Proteomes" id="UP000237061"/>
    </source>
</evidence>
<keyword evidence="9" id="KW-0486">Methionine biosynthesis</keyword>
<evidence type="ECO:0000259" key="13">
    <source>
        <dbReference type="Pfam" id="PF03447"/>
    </source>
</evidence>
<dbReference type="InterPro" id="IPR001342">
    <property type="entry name" value="HDH_cat"/>
</dbReference>
<keyword evidence="7" id="KW-0791">Threonine biosynthesis</keyword>
<dbReference type="SUPFAM" id="SSF55347">
    <property type="entry name" value="Glyceraldehyde-3-phosphate dehydrogenase-like, C-terminal domain"/>
    <property type="match status" value="1"/>
</dbReference>
<feature type="domain" description="Aspartate/homoserine dehydrogenase NAD-binding" evidence="13">
    <location>
        <begin position="19"/>
        <end position="138"/>
    </location>
</feature>
<evidence type="ECO:0000256" key="11">
    <source>
        <dbReference type="PIRSR" id="PIRSR036497-2"/>
    </source>
</evidence>
<dbReference type="GO" id="GO:0050661">
    <property type="term" value="F:NADP binding"/>
    <property type="evidence" value="ECO:0007669"/>
    <property type="project" value="InterPro"/>
</dbReference>
<comment type="pathway">
    <text evidence="2">Amino-acid biosynthesis; L-methionine biosynthesis via de novo pathway; L-homoserine from L-aspartate: step 3/3.</text>
</comment>
<dbReference type="InterPro" id="IPR036291">
    <property type="entry name" value="NAD(P)-bd_dom_sf"/>
</dbReference>
<name>A0A2S3ZV96_ARTGL</name>
<evidence type="ECO:0000256" key="6">
    <source>
        <dbReference type="ARBA" id="ARBA00022605"/>
    </source>
</evidence>
<dbReference type="RefSeq" id="WP_103466453.1">
    <property type="nucleotide sequence ID" value="NZ_PPXC01000011.1"/>
</dbReference>
<dbReference type="EMBL" id="PPXC01000011">
    <property type="protein sequence ID" value="POH72777.1"/>
    <property type="molecule type" value="Genomic_DNA"/>
</dbReference>
<keyword evidence="15" id="KW-1185">Reference proteome</keyword>
<dbReference type="UniPathway" id="UPA00050">
    <property type="reaction ID" value="UER00063"/>
</dbReference>
<accession>A0A2S3ZV96</accession>
<sequence length="335" mass="35364">MPATNVLEPPCPVPVVLSGFGPVGQEFFNRLRANHHQDFYVAGIRGRADEVMLGPDAKVPERAQWHPLTPIAEFLQRTGALILVQAIPSSLEAHPRALEESITALGRGVHVVSATKNHLLTHWRELEAAAQTGGSRIRISGATGAALPAADLARIGVNGLNARAIRACPNGTSTFVLDRMGRGDSLEDAVKEAHRLGIAESNTSADLSGSDAATKTRLIAGMLWGWDVAKIHVDTETIDENSVRVAGASASSSQRLRAVASASVDQAMKVTVRLELVSSQDPLFHLTGPEKAVTFSCPEAGDITVHGGRSSPAGAGLAMVKDVLNLLPTRTTGFH</sequence>
<dbReference type="PANTHER" id="PTHR43331">
    <property type="entry name" value="HOMOSERINE DEHYDROGENASE"/>
    <property type="match status" value="1"/>
</dbReference>
<dbReference type="Proteomes" id="UP000237061">
    <property type="component" value="Unassembled WGS sequence"/>
</dbReference>
<dbReference type="Pfam" id="PF03447">
    <property type="entry name" value="NAD_binding_3"/>
    <property type="match status" value="1"/>
</dbReference>
<evidence type="ECO:0000256" key="7">
    <source>
        <dbReference type="ARBA" id="ARBA00022697"/>
    </source>
</evidence>
<dbReference type="PIRSF" id="PIRSF036497">
    <property type="entry name" value="HDH_short"/>
    <property type="match status" value="1"/>
</dbReference>
<protein>
    <recommendedName>
        <fullName evidence="5">Homoserine dehydrogenase</fullName>
        <ecNumber evidence="4">1.1.1.3</ecNumber>
    </recommendedName>
</protein>
<evidence type="ECO:0000256" key="4">
    <source>
        <dbReference type="ARBA" id="ARBA00013213"/>
    </source>
</evidence>